<evidence type="ECO:0000313" key="2">
    <source>
        <dbReference type="EMBL" id="CAE8590274.1"/>
    </source>
</evidence>
<protein>
    <recommendedName>
        <fullName evidence="1">DEAD-box helicase OB fold domain-containing protein</fullName>
    </recommendedName>
</protein>
<dbReference type="Proteomes" id="UP000654075">
    <property type="component" value="Unassembled WGS sequence"/>
</dbReference>
<dbReference type="InterPro" id="IPR011709">
    <property type="entry name" value="DEAD-box_helicase_OB_fold"/>
</dbReference>
<dbReference type="OrthoDB" id="10253254at2759"/>
<gene>
    <name evidence="2" type="ORF">PGLA1383_LOCUS8997</name>
</gene>
<name>A0A813DV83_POLGL</name>
<dbReference type="EMBL" id="CAJNNV010004180">
    <property type="protein sequence ID" value="CAE8590274.1"/>
    <property type="molecule type" value="Genomic_DNA"/>
</dbReference>
<feature type="non-terminal residue" evidence="2">
    <location>
        <position position="1"/>
    </location>
</feature>
<feature type="non-terminal residue" evidence="2">
    <location>
        <position position="80"/>
    </location>
</feature>
<accession>A0A813DV83</accession>
<comment type="caution">
    <text evidence="2">The sequence shown here is derived from an EMBL/GenBank/DDBJ whole genome shotgun (WGS) entry which is preliminary data.</text>
</comment>
<reference evidence="2" key="1">
    <citation type="submission" date="2021-02" db="EMBL/GenBank/DDBJ databases">
        <authorList>
            <person name="Dougan E. K."/>
            <person name="Rhodes N."/>
            <person name="Thang M."/>
            <person name="Chan C."/>
        </authorList>
    </citation>
    <scope>NUCLEOTIDE SEQUENCE</scope>
</reference>
<dbReference type="Pfam" id="PF07717">
    <property type="entry name" value="OB_NTP_bind"/>
    <property type="match status" value="1"/>
</dbReference>
<sequence length="80" mass="9049">CLVSGFFMQAACLENEKKGGYVTLREGQEVMLHPSTSLAHKPEWMVYHDLVLSSKTFIRTATQVRPEWLLEASPGYFDTA</sequence>
<feature type="domain" description="DEAD-box helicase OB fold" evidence="1">
    <location>
        <begin position="1"/>
        <end position="75"/>
    </location>
</feature>
<proteinExistence type="predicted"/>
<keyword evidence="3" id="KW-1185">Reference proteome</keyword>
<organism evidence="2 3">
    <name type="scientific">Polarella glacialis</name>
    <name type="common">Dinoflagellate</name>
    <dbReference type="NCBI Taxonomy" id="89957"/>
    <lineage>
        <taxon>Eukaryota</taxon>
        <taxon>Sar</taxon>
        <taxon>Alveolata</taxon>
        <taxon>Dinophyceae</taxon>
        <taxon>Suessiales</taxon>
        <taxon>Suessiaceae</taxon>
        <taxon>Polarella</taxon>
    </lineage>
</organism>
<evidence type="ECO:0000259" key="1">
    <source>
        <dbReference type="Pfam" id="PF07717"/>
    </source>
</evidence>
<dbReference type="AlphaFoldDB" id="A0A813DV83"/>
<evidence type="ECO:0000313" key="3">
    <source>
        <dbReference type="Proteomes" id="UP000654075"/>
    </source>
</evidence>